<proteinExistence type="predicted"/>
<reference evidence="2" key="1">
    <citation type="submission" date="2023-08" db="EMBL/GenBank/DDBJ databases">
        <title>Chromosome-level Genome Assembly of mud carp (Cirrhinus molitorella).</title>
        <authorList>
            <person name="Liu H."/>
        </authorList>
    </citation>
    <scope>NUCLEOTIDE SEQUENCE</scope>
    <source>
        <strain evidence="2">Prfri</strain>
        <tissue evidence="2">Muscle</tissue>
    </source>
</reference>
<organism evidence="2 3">
    <name type="scientific">Cirrhinus molitorella</name>
    <name type="common">mud carp</name>
    <dbReference type="NCBI Taxonomy" id="172907"/>
    <lineage>
        <taxon>Eukaryota</taxon>
        <taxon>Metazoa</taxon>
        <taxon>Chordata</taxon>
        <taxon>Craniata</taxon>
        <taxon>Vertebrata</taxon>
        <taxon>Euteleostomi</taxon>
        <taxon>Actinopterygii</taxon>
        <taxon>Neopterygii</taxon>
        <taxon>Teleostei</taxon>
        <taxon>Ostariophysi</taxon>
        <taxon>Cypriniformes</taxon>
        <taxon>Cyprinidae</taxon>
        <taxon>Labeoninae</taxon>
        <taxon>Labeonini</taxon>
        <taxon>Cirrhinus</taxon>
    </lineage>
</organism>
<accession>A0AA88PCG3</accession>
<feature type="compositionally biased region" description="Acidic residues" evidence="1">
    <location>
        <begin position="8"/>
        <end position="20"/>
    </location>
</feature>
<evidence type="ECO:0000313" key="3">
    <source>
        <dbReference type="Proteomes" id="UP001187343"/>
    </source>
</evidence>
<keyword evidence="3" id="KW-1185">Reference proteome</keyword>
<gene>
    <name evidence="2" type="ORF">Q8A67_021915</name>
</gene>
<evidence type="ECO:0000256" key="1">
    <source>
        <dbReference type="SAM" id="MobiDB-lite"/>
    </source>
</evidence>
<evidence type="ECO:0000313" key="2">
    <source>
        <dbReference type="EMBL" id="KAK2874762.1"/>
    </source>
</evidence>
<feature type="region of interest" description="Disordered" evidence="1">
    <location>
        <begin position="1"/>
        <end position="38"/>
    </location>
</feature>
<dbReference type="EMBL" id="JAUYZG010000021">
    <property type="protein sequence ID" value="KAK2874762.1"/>
    <property type="molecule type" value="Genomic_DNA"/>
</dbReference>
<name>A0AA88PCG3_9TELE</name>
<comment type="caution">
    <text evidence="2">The sequence shown here is derived from an EMBL/GenBank/DDBJ whole genome shotgun (WGS) entry which is preliminary data.</text>
</comment>
<dbReference type="AlphaFoldDB" id="A0AA88PCG3"/>
<dbReference type="Proteomes" id="UP001187343">
    <property type="component" value="Unassembled WGS sequence"/>
</dbReference>
<protein>
    <submittedName>
        <fullName evidence="2">Uncharacterized protein</fullName>
    </submittedName>
</protein>
<sequence length="72" mass="8079">MCSKDSEETLSDECPLEELLESAQMPVERGSAQRSDAEVDSVAYPVKTPFDTALLTLYNNISLQARDDPFYF</sequence>